<dbReference type="EMBL" id="JH598325">
    <property type="status" value="NOT_ANNOTATED_CDS"/>
    <property type="molecule type" value="Genomic_DNA"/>
</dbReference>
<protein>
    <submittedName>
        <fullName evidence="1">Uncharacterized protein</fullName>
    </submittedName>
</protein>
<evidence type="ECO:0000313" key="1">
    <source>
        <dbReference type="EnsemblProtists" id="HpaP812524"/>
    </source>
</evidence>
<dbReference type="EMBL" id="CU469390">
    <property type="status" value="NOT_ANNOTATED_CDS"/>
    <property type="molecule type" value="Genomic_DNA"/>
</dbReference>
<organism evidence="1 2">
    <name type="scientific">Hyaloperonospora arabidopsidis (strain Emoy2)</name>
    <name type="common">Downy mildew agent</name>
    <name type="synonym">Peronospora arabidopsidis</name>
    <dbReference type="NCBI Taxonomy" id="559515"/>
    <lineage>
        <taxon>Eukaryota</taxon>
        <taxon>Sar</taxon>
        <taxon>Stramenopiles</taxon>
        <taxon>Oomycota</taxon>
        <taxon>Peronosporomycetes</taxon>
        <taxon>Peronosporales</taxon>
        <taxon>Peronosporaceae</taxon>
        <taxon>Hyaloperonospora</taxon>
    </lineage>
</organism>
<dbReference type="PANTHER" id="PTHR38894:SF1">
    <property type="entry name" value="TRANSMEMBRANE PROTEIN"/>
    <property type="match status" value="1"/>
</dbReference>
<dbReference type="VEuPathDB" id="FungiDB:HpaG812524"/>
<dbReference type="PANTHER" id="PTHR38894">
    <property type="entry name" value="TRANSMEMBRANE PROTEIN"/>
    <property type="match status" value="1"/>
</dbReference>
<accession>M4C0L9</accession>
<reference evidence="2" key="1">
    <citation type="journal article" date="2010" name="Science">
        <title>Signatures of adaptation to obligate biotrophy in the Hyaloperonospora arabidopsidis genome.</title>
        <authorList>
            <person name="Baxter L."/>
            <person name="Tripathy S."/>
            <person name="Ishaque N."/>
            <person name="Boot N."/>
            <person name="Cabral A."/>
            <person name="Kemen E."/>
            <person name="Thines M."/>
            <person name="Ah-Fong A."/>
            <person name="Anderson R."/>
            <person name="Badejoko W."/>
            <person name="Bittner-Eddy P."/>
            <person name="Boore J.L."/>
            <person name="Chibucos M.C."/>
            <person name="Coates M."/>
            <person name="Dehal P."/>
            <person name="Delehaunty K."/>
            <person name="Dong S."/>
            <person name="Downton P."/>
            <person name="Dumas B."/>
            <person name="Fabro G."/>
            <person name="Fronick C."/>
            <person name="Fuerstenberg S.I."/>
            <person name="Fulton L."/>
            <person name="Gaulin E."/>
            <person name="Govers F."/>
            <person name="Hughes L."/>
            <person name="Humphray S."/>
            <person name="Jiang R.H."/>
            <person name="Judelson H."/>
            <person name="Kamoun S."/>
            <person name="Kyung K."/>
            <person name="Meijer H."/>
            <person name="Minx P."/>
            <person name="Morris P."/>
            <person name="Nelson J."/>
            <person name="Phuntumart V."/>
            <person name="Qutob D."/>
            <person name="Rehmany A."/>
            <person name="Rougon-Cardoso A."/>
            <person name="Ryden P."/>
            <person name="Torto-Alalibo T."/>
            <person name="Studholme D."/>
            <person name="Wang Y."/>
            <person name="Win J."/>
            <person name="Wood J."/>
            <person name="Clifton S.W."/>
            <person name="Rogers J."/>
            <person name="Van den Ackerveken G."/>
            <person name="Jones J.D."/>
            <person name="McDowell J.M."/>
            <person name="Beynon J."/>
            <person name="Tyler B.M."/>
        </authorList>
    </citation>
    <scope>NUCLEOTIDE SEQUENCE [LARGE SCALE GENOMIC DNA]</scope>
    <source>
        <strain evidence="2">Emoy2</strain>
    </source>
</reference>
<name>M4C0L9_HYAAE</name>
<reference evidence="1" key="2">
    <citation type="submission" date="2015-06" db="UniProtKB">
        <authorList>
            <consortium name="EnsemblProtists"/>
        </authorList>
    </citation>
    <scope>IDENTIFICATION</scope>
    <source>
        <strain evidence="1">Emoy2</strain>
    </source>
</reference>
<dbReference type="AlphaFoldDB" id="M4C0L9"/>
<dbReference type="HOGENOM" id="CLU_1506207_0_0_1"/>
<proteinExistence type="predicted"/>
<dbReference type="VEuPathDB" id="FungiDB:HpaG801348"/>
<dbReference type="EnsemblProtists" id="HpaT801348">
    <property type="protein sequence ID" value="HpaP801348"/>
    <property type="gene ID" value="HpaG801348"/>
</dbReference>
<dbReference type="eggNOG" id="ENOG502RYIX">
    <property type="taxonomic scope" value="Eukaryota"/>
</dbReference>
<dbReference type="Proteomes" id="UP000011713">
    <property type="component" value="Unassembled WGS sequence"/>
</dbReference>
<keyword evidence="2" id="KW-1185">Reference proteome</keyword>
<sequence>MKTEAVLGGSVLNAGPLGAETTYGKLPPLNPEDLKLPPPPPSAAGNVTDTANAISVREVWDELRAKTREIIMGSSASGVMSAMRMINLTMAGCMTVLAVGQLTYSNSAFSVMADAFSVIYTIPWGRCLFLSMLCQRVLQLLCYCEAPVVHARRPGLHASYAYPSSQFCDDQGRGHDGLG</sequence>
<evidence type="ECO:0000313" key="2">
    <source>
        <dbReference type="Proteomes" id="UP000011713"/>
    </source>
</evidence>
<dbReference type="InParanoid" id="M4C0L9"/>
<dbReference type="EnsemblProtists" id="HpaT812524">
    <property type="protein sequence ID" value="HpaP812524"/>
    <property type="gene ID" value="HpaG812524"/>
</dbReference>